<reference evidence="3 4" key="1">
    <citation type="submission" date="2018-01" db="EMBL/GenBank/DDBJ databases">
        <title>Genome characterization of the sugarcane-associated fungus Trichoderma ghanense CCMA-1212 and their application in lignocelulose bioconversion.</title>
        <authorList>
            <person name="Steindorff A.S."/>
            <person name="Mendes T.D."/>
            <person name="Vilela E.S.D."/>
            <person name="Rodrigues D.S."/>
            <person name="Formighieri E.F."/>
            <person name="Melo I.S."/>
            <person name="Favaro L.C.L."/>
        </authorList>
    </citation>
    <scope>NUCLEOTIDE SEQUENCE [LARGE SCALE GENOMIC DNA]</scope>
    <source>
        <strain evidence="3 4">CCMA-1212</strain>
    </source>
</reference>
<feature type="domain" description="DUF7702" evidence="2">
    <location>
        <begin position="7"/>
        <end position="95"/>
    </location>
</feature>
<feature type="transmembrane region" description="Helical" evidence="1">
    <location>
        <begin position="69"/>
        <end position="94"/>
    </location>
</feature>
<feature type="transmembrane region" description="Helical" evidence="1">
    <location>
        <begin position="12"/>
        <end position="31"/>
    </location>
</feature>
<keyword evidence="1" id="KW-1133">Transmembrane helix</keyword>
<evidence type="ECO:0000313" key="3">
    <source>
        <dbReference type="EMBL" id="TFB02663.1"/>
    </source>
</evidence>
<accession>A0ABY2H395</accession>
<dbReference type="GeneID" id="300577152"/>
<gene>
    <name evidence="3" type="ORF">CCMA1212_005444</name>
</gene>
<feature type="transmembrane region" description="Helical" evidence="1">
    <location>
        <begin position="156"/>
        <end position="178"/>
    </location>
</feature>
<dbReference type="PANTHER" id="PTHR42109:SF2">
    <property type="entry name" value="INTEGRAL MEMBRANE PROTEIN"/>
    <property type="match status" value="1"/>
</dbReference>
<evidence type="ECO:0000256" key="1">
    <source>
        <dbReference type="SAM" id="Phobius"/>
    </source>
</evidence>
<evidence type="ECO:0000313" key="4">
    <source>
        <dbReference type="Proteomes" id="UP001642720"/>
    </source>
</evidence>
<dbReference type="EMBL" id="PPTA01000006">
    <property type="protein sequence ID" value="TFB02663.1"/>
    <property type="molecule type" value="Genomic_DNA"/>
</dbReference>
<sequence length="315" mass="34543">MDKQMLNPHESLGIAQTIFYIPIVPAAIRLMRRNGQIRPRLAWWPLIPFSLIRLAGGPVTIALEKSPSIGLYSAAIILLNVGVVPLIIATLGFVRIMQVHPYILLYPPLVPLSSLSPLFAPRSTIKERKERYERISRANLLLDNHTSPSRTRTLTALMRGTIAAAICLLAAGGGISSLDTPFGMHLSRTLTLVGYIVFAVMHIVLIGIMGFYWRRRKTLLPSSRIVLRGGLLASPFLITRTIFGLLEVALQDDSSSPFNPVVGNAVAFALMALLPEYVVVLVYLHTGFSVAPDRGVVREVVEEETGTITCTQEAV</sequence>
<keyword evidence="4" id="KW-1185">Reference proteome</keyword>
<comment type="caution">
    <text evidence="3">The sequence shown here is derived from an EMBL/GenBank/DDBJ whole genome shotgun (WGS) entry which is preliminary data.</text>
</comment>
<evidence type="ECO:0000259" key="2">
    <source>
        <dbReference type="Pfam" id="PF24800"/>
    </source>
</evidence>
<feature type="transmembrane region" description="Helical" evidence="1">
    <location>
        <begin position="225"/>
        <end position="246"/>
    </location>
</feature>
<organism evidence="3 4">
    <name type="scientific">Trichoderma ghanense</name>
    <dbReference type="NCBI Taxonomy" id="65468"/>
    <lineage>
        <taxon>Eukaryota</taxon>
        <taxon>Fungi</taxon>
        <taxon>Dikarya</taxon>
        <taxon>Ascomycota</taxon>
        <taxon>Pezizomycotina</taxon>
        <taxon>Sordariomycetes</taxon>
        <taxon>Hypocreomycetidae</taxon>
        <taxon>Hypocreales</taxon>
        <taxon>Hypocreaceae</taxon>
        <taxon>Trichoderma</taxon>
    </lineage>
</organism>
<feature type="transmembrane region" description="Helical" evidence="1">
    <location>
        <begin position="266"/>
        <end position="284"/>
    </location>
</feature>
<name>A0ABY2H395_9HYPO</name>
<dbReference type="Pfam" id="PF24800">
    <property type="entry name" value="DUF7702"/>
    <property type="match status" value="2"/>
</dbReference>
<keyword evidence="1" id="KW-0472">Membrane</keyword>
<feature type="transmembrane region" description="Helical" evidence="1">
    <location>
        <begin position="43"/>
        <end position="63"/>
    </location>
</feature>
<dbReference type="InterPro" id="IPR056119">
    <property type="entry name" value="DUF7702"/>
</dbReference>
<protein>
    <recommendedName>
        <fullName evidence="2">DUF7702 domain-containing protein</fullName>
    </recommendedName>
</protein>
<feature type="domain" description="DUF7702" evidence="2">
    <location>
        <begin position="136"/>
        <end position="290"/>
    </location>
</feature>
<dbReference type="RefSeq" id="XP_073558864.1">
    <property type="nucleotide sequence ID" value="XM_073702702.1"/>
</dbReference>
<proteinExistence type="predicted"/>
<dbReference type="Proteomes" id="UP001642720">
    <property type="component" value="Unassembled WGS sequence"/>
</dbReference>
<feature type="transmembrane region" description="Helical" evidence="1">
    <location>
        <begin position="190"/>
        <end position="213"/>
    </location>
</feature>
<keyword evidence="1" id="KW-0812">Transmembrane</keyword>
<dbReference type="PANTHER" id="PTHR42109">
    <property type="entry name" value="UNPLACED GENOMIC SCAFFOLD UM_SCAF_CONTIG_1.265, WHOLE GENOME SHOTGUN SEQUENCE"/>
    <property type="match status" value="1"/>
</dbReference>